<dbReference type="InterPro" id="IPR029063">
    <property type="entry name" value="SAM-dependent_MTases_sf"/>
</dbReference>
<dbReference type="InterPro" id="IPR050078">
    <property type="entry name" value="Ribosomal_L11_MeTrfase_PrmA"/>
</dbReference>
<feature type="binding site" evidence="6">
    <location>
        <position position="250"/>
    </location>
    <ligand>
        <name>S-adenosyl-L-methionine</name>
        <dbReference type="ChEBI" id="CHEBI:59789"/>
    </ligand>
</feature>
<comment type="catalytic activity">
    <reaction evidence="6">
        <text>L-lysyl-[protein] + 3 S-adenosyl-L-methionine = N(6),N(6),N(6)-trimethyl-L-lysyl-[protein] + 3 S-adenosyl-L-homocysteine + 3 H(+)</text>
        <dbReference type="Rhea" id="RHEA:54192"/>
        <dbReference type="Rhea" id="RHEA-COMP:9752"/>
        <dbReference type="Rhea" id="RHEA-COMP:13826"/>
        <dbReference type="ChEBI" id="CHEBI:15378"/>
        <dbReference type="ChEBI" id="CHEBI:29969"/>
        <dbReference type="ChEBI" id="CHEBI:57856"/>
        <dbReference type="ChEBI" id="CHEBI:59789"/>
        <dbReference type="ChEBI" id="CHEBI:61961"/>
    </reaction>
</comment>
<keyword evidence="2 6" id="KW-0963">Cytoplasm</keyword>
<evidence type="ECO:0000313" key="7">
    <source>
        <dbReference type="EMBL" id="EKE32244.1"/>
    </source>
</evidence>
<comment type="caution">
    <text evidence="7">The sequence shown here is derived from an EMBL/GenBank/DDBJ whole genome shotgun (WGS) entry which is preliminary data.</text>
</comment>
<dbReference type="GO" id="GO:0005840">
    <property type="term" value="C:ribosome"/>
    <property type="evidence" value="ECO:0007669"/>
    <property type="project" value="UniProtKB-KW"/>
</dbReference>
<protein>
    <recommendedName>
        <fullName evidence="6">Ribosomal protein L11 methyltransferase</fullName>
        <shortName evidence="6">L11 Mtase</shortName>
        <ecNumber evidence="6">2.1.1.-</ecNumber>
    </recommendedName>
</protein>
<comment type="similarity">
    <text evidence="1 6">Belongs to the methyltransferase superfamily. PrmA family.</text>
</comment>
<dbReference type="STRING" id="1230341.AAV35_005390"/>
<dbReference type="GO" id="GO:0032259">
    <property type="term" value="P:methylation"/>
    <property type="evidence" value="ECO:0007669"/>
    <property type="project" value="UniProtKB-KW"/>
</dbReference>
<dbReference type="Proteomes" id="UP000011746">
    <property type="component" value="Unassembled WGS sequence"/>
</dbReference>
<comment type="function">
    <text evidence="6">Methylates ribosomal protein L11.</text>
</comment>
<evidence type="ECO:0000256" key="6">
    <source>
        <dbReference type="HAMAP-Rule" id="MF_00735"/>
    </source>
</evidence>
<keyword evidence="7" id="KW-0687">Ribonucleoprotein</keyword>
<evidence type="ECO:0000256" key="1">
    <source>
        <dbReference type="ARBA" id="ARBA00009741"/>
    </source>
</evidence>
<dbReference type="PATRIC" id="fig|1230341.3.peg.976"/>
<dbReference type="PIRSF" id="PIRSF000401">
    <property type="entry name" value="RPL11_MTase"/>
    <property type="match status" value="1"/>
</dbReference>
<keyword evidence="3 6" id="KW-0489">Methyltransferase</keyword>
<proteinExistence type="inferred from homology"/>
<comment type="subcellular location">
    <subcellularLocation>
        <location evidence="6">Cytoplasm</location>
    </subcellularLocation>
</comment>
<dbReference type="eggNOG" id="COG2264">
    <property type="taxonomic scope" value="Bacteria"/>
</dbReference>
<dbReference type="GO" id="GO:0005737">
    <property type="term" value="C:cytoplasm"/>
    <property type="evidence" value="ECO:0007669"/>
    <property type="project" value="UniProtKB-SubCell"/>
</dbReference>
<evidence type="ECO:0000256" key="4">
    <source>
        <dbReference type="ARBA" id="ARBA00022679"/>
    </source>
</evidence>
<dbReference type="GO" id="GO:0016279">
    <property type="term" value="F:protein-lysine N-methyltransferase activity"/>
    <property type="evidence" value="ECO:0007669"/>
    <property type="project" value="RHEA"/>
</dbReference>
<reference evidence="7 8" key="1">
    <citation type="journal article" date="2012" name="J. Bacteriol.">
        <title>Draft Genome Sequence of Salimicrobium sp. Strain MJ3, Isolated from Myulchi-Jeot, Korean Fermented Seafood.</title>
        <authorList>
            <person name="Lee S.H."/>
            <person name="Jung J.Y."/>
            <person name="Jeon C.O."/>
        </authorList>
    </citation>
    <scope>NUCLEOTIDE SEQUENCE [LARGE SCALE GENOMIC DNA]</scope>
    <source>
        <strain evidence="7 8">MJ3</strain>
    </source>
</reference>
<evidence type="ECO:0000256" key="2">
    <source>
        <dbReference type="ARBA" id="ARBA00022490"/>
    </source>
</evidence>
<keyword evidence="4 6" id="KW-0808">Transferase</keyword>
<feature type="binding site" evidence="6">
    <location>
        <position position="164"/>
    </location>
    <ligand>
        <name>S-adenosyl-L-methionine</name>
        <dbReference type="ChEBI" id="CHEBI:59789"/>
    </ligand>
</feature>
<dbReference type="Gene3D" id="3.40.50.150">
    <property type="entry name" value="Vaccinia Virus protein VP39"/>
    <property type="match status" value="1"/>
</dbReference>
<dbReference type="EMBL" id="AMPQ01000004">
    <property type="protein sequence ID" value="EKE32244.1"/>
    <property type="molecule type" value="Genomic_DNA"/>
</dbReference>
<name>K2GPD6_9BACI</name>
<gene>
    <name evidence="6 7" type="primary">prmA</name>
    <name evidence="7" type="ORF">MJ3_04709</name>
</gene>
<dbReference type="InterPro" id="IPR004498">
    <property type="entry name" value="Ribosomal_PrmA_MeTrfase"/>
</dbReference>
<feature type="binding site" evidence="6">
    <location>
        <position position="207"/>
    </location>
    <ligand>
        <name>S-adenosyl-L-methionine</name>
        <dbReference type="ChEBI" id="CHEBI:59789"/>
    </ligand>
</feature>
<organism evidence="7 8">
    <name type="scientific">Salimicrobium jeotgali</name>
    <dbReference type="NCBI Taxonomy" id="1230341"/>
    <lineage>
        <taxon>Bacteria</taxon>
        <taxon>Bacillati</taxon>
        <taxon>Bacillota</taxon>
        <taxon>Bacilli</taxon>
        <taxon>Bacillales</taxon>
        <taxon>Bacillaceae</taxon>
        <taxon>Salimicrobium</taxon>
    </lineage>
</organism>
<keyword evidence="8" id="KW-1185">Reference proteome</keyword>
<evidence type="ECO:0000256" key="3">
    <source>
        <dbReference type="ARBA" id="ARBA00022603"/>
    </source>
</evidence>
<dbReference type="PANTHER" id="PTHR43648:SF1">
    <property type="entry name" value="ELECTRON TRANSFER FLAVOPROTEIN BETA SUBUNIT LYSINE METHYLTRANSFERASE"/>
    <property type="match status" value="1"/>
</dbReference>
<keyword evidence="7" id="KW-0689">Ribosomal protein</keyword>
<keyword evidence="5 6" id="KW-0949">S-adenosyl-L-methionine</keyword>
<dbReference type="CDD" id="cd02440">
    <property type="entry name" value="AdoMet_MTases"/>
    <property type="match status" value="1"/>
</dbReference>
<feature type="binding site" evidence="6">
    <location>
        <position position="185"/>
    </location>
    <ligand>
        <name>S-adenosyl-L-methionine</name>
        <dbReference type="ChEBI" id="CHEBI:59789"/>
    </ligand>
</feature>
<dbReference type="Pfam" id="PF06325">
    <property type="entry name" value="PrmA"/>
    <property type="match status" value="1"/>
</dbReference>
<dbReference type="PANTHER" id="PTHR43648">
    <property type="entry name" value="ELECTRON TRANSFER FLAVOPROTEIN BETA SUBUNIT LYSINE METHYLTRANSFERASE"/>
    <property type="match status" value="1"/>
</dbReference>
<dbReference type="HAMAP" id="MF_00735">
    <property type="entry name" value="Methyltr_PrmA"/>
    <property type="match status" value="1"/>
</dbReference>
<dbReference type="AlphaFoldDB" id="K2GPD6"/>
<sequence>MEEMNWSEISIHTTNEAIEPVSNLLQEFGAGGVVIEDPSDLEKYSARFGEIYDLDPSNYPKDGVIVKAYLPESSATPEVIKEIEASVTSLTDYGIDIGYNEITVKAIREEDWANSWKKYYKPVKISEKITIAPTWEDYEADTPGELVIEMDPGMAFGTGTHPTTALSMQALEKYIKDGDAVLDVGAGSGILSVGAVLLGAAYVHAFDLDEIAVKSTRNNARLNGVEDRVKAEENNLLEGVTQEADVIVANILAEIIVKFPNDAFSLLKPGGYFITSGIIEGKKDLVRNSLEEAGFEIVETTNMKDWVSYTARRPLQEDE</sequence>
<accession>K2GPD6</accession>
<evidence type="ECO:0000256" key="5">
    <source>
        <dbReference type="ARBA" id="ARBA00022691"/>
    </source>
</evidence>
<dbReference type="EC" id="2.1.1.-" evidence="6"/>
<evidence type="ECO:0000313" key="8">
    <source>
        <dbReference type="Proteomes" id="UP000011746"/>
    </source>
</evidence>
<dbReference type="NCBIfam" id="TIGR00406">
    <property type="entry name" value="prmA"/>
    <property type="match status" value="1"/>
</dbReference>
<dbReference type="SUPFAM" id="SSF53335">
    <property type="entry name" value="S-adenosyl-L-methionine-dependent methyltransferases"/>
    <property type="match status" value="1"/>
</dbReference>